<sequence>LNIMELQNKENVCQFEKTVSEIQKITRTPLRTPLHDVKNQDVINRSLKKTVLSHVIAAEPSLRTPTRKSSKIRRSILVYQDKENQPEEEIKKLAFKEVSKVINNAQHLICPPVVNVVPATPICNKTVSYSPDNVSDVLFDNCEVKEDLKSTDLDHETSTCSSRSQTSINTSQPVKTDESEERQSA</sequence>
<gene>
    <name evidence="2" type="ORF">AM593_00495</name>
</gene>
<evidence type="ECO:0000313" key="3">
    <source>
        <dbReference type="Proteomes" id="UP000266721"/>
    </source>
</evidence>
<name>A0A3L5TTG6_MYTGA</name>
<feature type="compositionally biased region" description="Basic and acidic residues" evidence="1">
    <location>
        <begin position="175"/>
        <end position="185"/>
    </location>
</feature>
<accession>A0A3L5TTG6</accession>
<evidence type="ECO:0000256" key="1">
    <source>
        <dbReference type="SAM" id="MobiDB-lite"/>
    </source>
</evidence>
<dbReference type="Proteomes" id="UP000266721">
    <property type="component" value="Unassembled WGS sequence"/>
</dbReference>
<keyword evidence="3" id="KW-1185">Reference proteome</keyword>
<evidence type="ECO:0000313" key="2">
    <source>
        <dbReference type="EMBL" id="OPL32827.1"/>
    </source>
</evidence>
<feature type="compositionally biased region" description="Polar residues" evidence="1">
    <location>
        <begin position="158"/>
        <end position="174"/>
    </location>
</feature>
<comment type="caution">
    <text evidence="2">The sequence shown here is derived from an EMBL/GenBank/DDBJ whole genome shotgun (WGS) entry which is preliminary data.</text>
</comment>
<organism evidence="2 3">
    <name type="scientific">Mytilus galloprovincialis</name>
    <name type="common">Mediterranean mussel</name>
    <dbReference type="NCBI Taxonomy" id="29158"/>
    <lineage>
        <taxon>Eukaryota</taxon>
        <taxon>Metazoa</taxon>
        <taxon>Spiralia</taxon>
        <taxon>Lophotrochozoa</taxon>
        <taxon>Mollusca</taxon>
        <taxon>Bivalvia</taxon>
        <taxon>Autobranchia</taxon>
        <taxon>Pteriomorphia</taxon>
        <taxon>Mytilida</taxon>
        <taxon>Mytiloidea</taxon>
        <taxon>Mytilidae</taxon>
        <taxon>Mytilinae</taxon>
        <taxon>Mytilus</taxon>
    </lineage>
</organism>
<feature type="non-terminal residue" evidence="2">
    <location>
        <position position="185"/>
    </location>
</feature>
<dbReference type="EMBL" id="KV586627">
    <property type="protein sequence ID" value="OPL32827.1"/>
    <property type="molecule type" value="Genomic_DNA"/>
</dbReference>
<protein>
    <submittedName>
        <fullName evidence="2">Uncharacterized protein</fullName>
    </submittedName>
</protein>
<feature type="region of interest" description="Disordered" evidence="1">
    <location>
        <begin position="150"/>
        <end position="185"/>
    </location>
</feature>
<reference evidence="2 3" key="1">
    <citation type="journal article" date="2016" name="PLoS ONE">
        <title>A First Insight into the Genome of the Filter-Feeder Mussel Mytilus galloprovincialis.</title>
        <authorList>
            <person name="Murgarella M."/>
            <person name="Puiu D."/>
            <person name="Novoa B."/>
            <person name="Figueras A."/>
            <person name="Posada D."/>
            <person name="Canchaya C."/>
        </authorList>
    </citation>
    <scope>NUCLEOTIDE SEQUENCE [LARGE SCALE GENOMIC DNA]</scope>
    <source>
        <tissue evidence="2">Muscle</tissue>
    </source>
</reference>
<proteinExistence type="predicted"/>
<dbReference type="AlphaFoldDB" id="A0A3L5TTG6"/>
<feature type="non-terminal residue" evidence="2">
    <location>
        <position position="1"/>
    </location>
</feature>